<comment type="caution">
    <text evidence="1">The sequence shown here is derived from an EMBL/GenBank/DDBJ whole genome shotgun (WGS) entry which is preliminary data.</text>
</comment>
<proteinExistence type="predicted"/>
<reference evidence="1 2" key="1">
    <citation type="submission" date="2023-09" db="EMBL/GenBank/DDBJ databases">
        <title>Genomes of two closely related lineages of the louse Polyplax serrata with different host specificities.</title>
        <authorList>
            <person name="Martinu J."/>
            <person name="Tarabai H."/>
            <person name="Stefka J."/>
            <person name="Hypsa V."/>
        </authorList>
    </citation>
    <scope>NUCLEOTIDE SEQUENCE [LARGE SCALE GENOMIC DNA]</scope>
    <source>
        <strain evidence="1">98ZLc_SE</strain>
    </source>
</reference>
<accession>A0ABR1B3D7</accession>
<dbReference type="EMBL" id="JAWJWF010000004">
    <property type="protein sequence ID" value="KAK6634029.1"/>
    <property type="molecule type" value="Genomic_DNA"/>
</dbReference>
<sequence length="227" mass="25683">MTMTFAERKKLVFQVDGFELAVDEELKPLIGLDGLGKTIFQRPLDLAANSNVQDAFVIAVEQQARERLERLSALKRIKPVDMTKLSQQLNQIPATDHQKEINGFIEKSPIYVTSINSEYGSNTQLKSYDHIPPEERLKSEELGFHQQGIEDPEVTSELELKQELSDERTVKVFDQPRTSVSVSERHSPFANGRTEVLIGQDGSSLLRTTAVVEHNRLLTEDPDVQLR</sequence>
<evidence type="ECO:0000313" key="1">
    <source>
        <dbReference type="EMBL" id="KAK6634029.1"/>
    </source>
</evidence>
<evidence type="ECO:0000313" key="2">
    <source>
        <dbReference type="Proteomes" id="UP001359485"/>
    </source>
</evidence>
<organism evidence="1 2">
    <name type="scientific">Polyplax serrata</name>
    <name type="common">Common mouse louse</name>
    <dbReference type="NCBI Taxonomy" id="468196"/>
    <lineage>
        <taxon>Eukaryota</taxon>
        <taxon>Metazoa</taxon>
        <taxon>Ecdysozoa</taxon>
        <taxon>Arthropoda</taxon>
        <taxon>Hexapoda</taxon>
        <taxon>Insecta</taxon>
        <taxon>Pterygota</taxon>
        <taxon>Neoptera</taxon>
        <taxon>Paraneoptera</taxon>
        <taxon>Psocodea</taxon>
        <taxon>Troctomorpha</taxon>
        <taxon>Phthiraptera</taxon>
        <taxon>Anoplura</taxon>
        <taxon>Polyplacidae</taxon>
        <taxon>Polyplax</taxon>
    </lineage>
</organism>
<name>A0ABR1B3D7_POLSC</name>
<gene>
    <name evidence="1" type="ORF">RUM44_004636</name>
</gene>
<keyword evidence="2" id="KW-1185">Reference proteome</keyword>
<protein>
    <submittedName>
        <fullName evidence="1">Uncharacterized protein</fullName>
    </submittedName>
</protein>
<dbReference type="Proteomes" id="UP001359485">
    <property type="component" value="Unassembled WGS sequence"/>
</dbReference>